<comment type="catalytic activity">
    <reaction evidence="1">
        <text>ATP + protein L-histidine = ADP + protein N-phospho-L-histidine.</text>
        <dbReference type="EC" id="2.7.13.3"/>
    </reaction>
</comment>
<evidence type="ECO:0000259" key="10">
    <source>
        <dbReference type="PROSITE" id="PS50112"/>
    </source>
</evidence>
<dbReference type="PANTHER" id="PTHR43065">
    <property type="entry name" value="SENSOR HISTIDINE KINASE"/>
    <property type="match status" value="1"/>
</dbReference>
<dbReference type="Gene3D" id="1.10.287.130">
    <property type="match status" value="1"/>
</dbReference>
<sequence length="512" mass="59081">MSSQNEYIGKKIKKLHGGIFKDSKSLNDEKYRYCNLQKQLGSIQTSEVPLFIYVGELFISSNEKNKNNLITFVDDFGRKLIHSRVSLEQSINFVYLTRCSIMDLLEQELREKSISINTFFESIKILEYLYQLISKTLLNCYNEELLYTKFALDESNQDLKITLRELADLQKALNEATIFSITDRDDRISYVNEKFCDLYKYTREELIGKKHDIFCSDFHPPSFFNHIWETIKCGEVWKGEILNKAKDGTKYWLDTTIVPFVDLNGERYQHICIQYDITEKKSTEETLSKTEKLSMIGELAAGIAHEIRNPLTTIRGFVQLLTENGKVPYFVETILDEIERISFIVNEFMIFAKPHSVYFSEFDVKNILGSVISFLEPEALLKNVRIKYEFPSEDIVFTGEKNQLKQVFINLIKNSIEAMPTGGNIYVSIDSTAHHILIKIKDEGVGIGEEHVKRLGEPFFTTKHNGNGLGLMVSYKIIQNHKGTINVKSKLNQGTSFIITFNKKTKKEAINL</sequence>
<dbReference type="PROSITE" id="PS50113">
    <property type="entry name" value="PAC"/>
    <property type="match status" value="1"/>
</dbReference>
<evidence type="ECO:0000256" key="4">
    <source>
        <dbReference type="ARBA" id="ARBA00022679"/>
    </source>
</evidence>
<dbReference type="Proteomes" id="UP000077856">
    <property type="component" value="Chromosome"/>
</dbReference>
<dbReference type="SMART" id="SM00388">
    <property type="entry name" value="HisKA"/>
    <property type="match status" value="1"/>
</dbReference>
<dbReference type="SUPFAM" id="SSF55785">
    <property type="entry name" value="PYP-like sensor domain (PAS domain)"/>
    <property type="match status" value="1"/>
</dbReference>
<evidence type="ECO:0000256" key="5">
    <source>
        <dbReference type="ARBA" id="ARBA00022741"/>
    </source>
</evidence>
<gene>
    <name evidence="12" type="ORF">A361_15705</name>
</gene>
<dbReference type="InterPro" id="IPR035965">
    <property type="entry name" value="PAS-like_dom_sf"/>
</dbReference>
<dbReference type="Pfam" id="PF13426">
    <property type="entry name" value="PAS_9"/>
    <property type="match status" value="1"/>
</dbReference>
<dbReference type="InterPro" id="IPR001610">
    <property type="entry name" value="PAC"/>
</dbReference>
<dbReference type="SMART" id="SM00387">
    <property type="entry name" value="HATPase_c"/>
    <property type="match status" value="1"/>
</dbReference>
<dbReference type="SMART" id="SM00091">
    <property type="entry name" value="PAS"/>
    <property type="match status" value="1"/>
</dbReference>
<reference evidence="12 13" key="1">
    <citation type="submission" date="2016-04" db="EMBL/GenBank/DDBJ databases">
        <title>Complete genome sequence of Bacillus oceanisediminis strain 2691.</title>
        <authorList>
            <person name="Jeong H."/>
            <person name="Kim H.J."/>
            <person name="Lee D.-W."/>
        </authorList>
    </citation>
    <scope>NUCLEOTIDE SEQUENCE [LARGE SCALE GENOMIC DNA]</scope>
    <source>
        <strain evidence="12 13">2691</strain>
    </source>
</reference>
<proteinExistence type="predicted"/>
<evidence type="ECO:0000256" key="2">
    <source>
        <dbReference type="ARBA" id="ARBA00012438"/>
    </source>
</evidence>
<evidence type="ECO:0000256" key="6">
    <source>
        <dbReference type="ARBA" id="ARBA00022777"/>
    </source>
</evidence>
<evidence type="ECO:0000259" key="11">
    <source>
        <dbReference type="PROSITE" id="PS50113"/>
    </source>
</evidence>
<keyword evidence="5" id="KW-0547">Nucleotide-binding</keyword>
<dbReference type="NCBIfam" id="TIGR00229">
    <property type="entry name" value="sensory_box"/>
    <property type="match status" value="1"/>
</dbReference>
<dbReference type="PRINTS" id="PR00344">
    <property type="entry name" value="BCTRLSENSOR"/>
</dbReference>
<evidence type="ECO:0000313" key="13">
    <source>
        <dbReference type="Proteomes" id="UP000077856"/>
    </source>
</evidence>
<evidence type="ECO:0000256" key="7">
    <source>
        <dbReference type="ARBA" id="ARBA00022840"/>
    </source>
</evidence>
<organism evidence="12 13">
    <name type="scientific">Cytobacillus oceanisediminis 2691</name>
    <dbReference type="NCBI Taxonomy" id="1196031"/>
    <lineage>
        <taxon>Bacteria</taxon>
        <taxon>Bacillati</taxon>
        <taxon>Bacillota</taxon>
        <taxon>Bacilli</taxon>
        <taxon>Bacillales</taxon>
        <taxon>Bacillaceae</taxon>
        <taxon>Cytobacillus</taxon>
    </lineage>
</organism>
<dbReference type="InterPro" id="IPR005467">
    <property type="entry name" value="His_kinase_dom"/>
</dbReference>
<dbReference type="SUPFAM" id="SSF55874">
    <property type="entry name" value="ATPase domain of HSP90 chaperone/DNA topoisomerase II/histidine kinase"/>
    <property type="match status" value="1"/>
</dbReference>
<dbReference type="AlphaFoldDB" id="A0A169FRD8"/>
<keyword evidence="6 12" id="KW-0418">Kinase</keyword>
<dbReference type="Pfam" id="PF02518">
    <property type="entry name" value="HATPase_c"/>
    <property type="match status" value="1"/>
</dbReference>
<evidence type="ECO:0000256" key="8">
    <source>
        <dbReference type="ARBA" id="ARBA00023012"/>
    </source>
</evidence>
<dbReference type="EC" id="2.7.13.3" evidence="2"/>
<dbReference type="CDD" id="cd00130">
    <property type="entry name" value="PAS"/>
    <property type="match status" value="1"/>
</dbReference>
<dbReference type="GO" id="GO:0005524">
    <property type="term" value="F:ATP binding"/>
    <property type="evidence" value="ECO:0007669"/>
    <property type="project" value="UniProtKB-KW"/>
</dbReference>
<evidence type="ECO:0000259" key="9">
    <source>
        <dbReference type="PROSITE" id="PS50109"/>
    </source>
</evidence>
<dbReference type="InterPro" id="IPR003594">
    <property type="entry name" value="HATPase_dom"/>
</dbReference>
<dbReference type="PROSITE" id="PS50109">
    <property type="entry name" value="HIS_KIN"/>
    <property type="match status" value="1"/>
</dbReference>
<dbReference type="InterPro" id="IPR036097">
    <property type="entry name" value="HisK_dim/P_sf"/>
</dbReference>
<dbReference type="eggNOG" id="COG4191">
    <property type="taxonomic scope" value="Bacteria"/>
</dbReference>
<dbReference type="PANTHER" id="PTHR43065:SF34">
    <property type="entry name" value="SPORULATION KINASE A"/>
    <property type="match status" value="1"/>
</dbReference>
<dbReference type="InterPro" id="IPR036890">
    <property type="entry name" value="HATPase_C_sf"/>
</dbReference>
<keyword evidence="3" id="KW-0597">Phosphoprotein</keyword>
<feature type="domain" description="PAC" evidence="11">
    <location>
        <begin position="235"/>
        <end position="289"/>
    </location>
</feature>
<dbReference type="InterPro" id="IPR003661">
    <property type="entry name" value="HisK_dim/P_dom"/>
</dbReference>
<accession>A0A169FRD8</accession>
<feature type="domain" description="Histidine kinase" evidence="9">
    <location>
        <begin position="302"/>
        <end position="505"/>
    </location>
</feature>
<protein>
    <recommendedName>
        <fullName evidence="2">histidine kinase</fullName>
        <ecNumber evidence="2">2.7.13.3</ecNumber>
    </recommendedName>
</protein>
<dbReference type="GO" id="GO:0000155">
    <property type="term" value="F:phosphorelay sensor kinase activity"/>
    <property type="evidence" value="ECO:0007669"/>
    <property type="project" value="InterPro"/>
</dbReference>
<dbReference type="SMART" id="SM00086">
    <property type="entry name" value="PAC"/>
    <property type="match status" value="1"/>
</dbReference>
<dbReference type="Pfam" id="PF00512">
    <property type="entry name" value="HisKA"/>
    <property type="match status" value="1"/>
</dbReference>
<dbReference type="KEGG" id="bon:A361_15705"/>
<dbReference type="InterPro" id="IPR000700">
    <property type="entry name" value="PAS-assoc_C"/>
</dbReference>
<dbReference type="InterPro" id="IPR000014">
    <property type="entry name" value="PAS"/>
</dbReference>
<dbReference type="RefSeq" id="WP_019382137.1">
    <property type="nucleotide sequence ID" value="NZ_CP015506.1"/>
</dbReference>
<dbReference type="PROSITE" id="PS50112">
    <property type="entry name" value="PAS"/>
    <property type="match status" value="1"/>
</dbReference>
<feature type="domain" description="PAS" evidence="10">
    <location>
        <begin position="181"/>
        <end position="220"/>
    </location>
</feature>
<keyword evidence="8" id="KW-0902">Two-component regulatory system</keyword>
<name>A0A169FRD8_9BACI</name>
<dbReference type="STRING" id="1196031.A361_15705"/>
<dbReference type="CDD" id="cd00082">
    <property type="entry name" value="HisKA"/>
    <property type="match status" value="1"/>
</dbReference>
<evidence type="ECO:0000256" key="1">
    <source>
        <dbReference type="ARBA" id="ARBA00000085"/>
    </source>
</evidence>
<dbReference type="SUPFAM" id="SSF47384">
    <property type="entry name" value="Homodimeric domain of signal transducing histidine kinase"/>
    <property type="match status" value="1"/>
</dbReference>
<dbReference type="Gene3D" id="3.30.565.10">
    <property type="entry name" value="Histidine kinase-like ATPase, C-terminal domain"/>
    <property type="match status" value="1"/>
</dbReference>
<dbReference type="Gene3D" id="3.30.450.20">
    <property type="entry name" value="PAS domain"/>
    <property type="match status" value="1"/>
</dbReference>
<keyword evidence="4" id="KW-0808">Transferase</keyword>
<dbReference type="InterPro" id="IPR004358">
    <property type="entry name" value="Sig_transdc_His_kin-like_C"/>
</dbReference>
<evidence type="ECO:0000313" key="12">
    <source>
        <dbReference type="EMBL" id="AND40531.1"/>
    </source>
</evidence>
<dbReference type="EMBL" id="CP015506">
    <property type="protein sequence ID" value="AND40531.1"/>
    <property type="molecule type" value="Genomic_DNA"/>
</dbReference>
<evidence type="ECO:0000256" key="3">
    <source>
        <dbReference type="ARBA" id="ARBA00022553"/>
    </source>
</evidence>
<keyword evidence="7" id="KW-0067">ATP-binding</keyword>